<dbReference type="InterPro" id="IPR012939">
    <property type="entry name" value="Glyco_hydro_92"/>
</dbReference>
<reference evidence="6 7" key="1">
    <citation type="submission" date="2024-09" db="EMBL/GenBank/DDBJ databases">
        <authorList>
            <person name="Sun Q."/>
            <person name="Mori K."/>
        </authorList>
    </citation>
    <scope>NUCLEOTIDE SEQUENCE [LARGE SCALE GENOMIC DNA]</scope>
    <source>
        <strain evidence="6 7">NCAIM B.02415</strain>
    </source>
</reference>
<dbReference type="NCBIfam" id="TIGR01180">
    <property type="entry name" value="aman2_put"/>
    <property type="match status" value="1"/>
</dbReference>
<evidence type="ECO:0000256" key="2">
    <source>
        <dbReference type="ARBA" id="ARBA00011245"/>
    </source>
</evidence>
<sequence length="751" mass="84480">MNFTPKITNRFTYIILLLFPWPVFAQDLVKYVQPMAGTAIATTASALKHGQTADTRFANTIPAVTSPFGMTQWTPETESGETKCIPPYYYKDSIFNGLRGSHWLSGSCTQDYGSFTIMPITGKLKTTNYSAAFKHADEQSSPHVYSVNLKQYQLKAAVTATERCAMMQFTLEQADSLYLLIKANSDYHEGFVKVDKQTGEISGYNPAHRIYQGWGKSAGFSGFFVIRFERSLGKTGTFSGDRIFTADSIKNDAGTGIYAGFKLNKGEKLIIRIGTSFTSLDGARKNLQAEMPGFDFDRAVENSKLKWEKALGQISISTSSERDKRIFYTSFYHAMQQPRLFNDVDGRYPRFSGNYQIEKLSGGNYYDDFSMWDIYRAQLPLFEILNPPLINNLAKSLILKGKQGGWMPIFPCWNSYTSEMIGDHTASVVSSAYLKGITDFDAEDAYQILRRNAFDVPANRADYVEGKGRRALDSYLKYQYIPVEDSVLDAFHKMEQVSRTIEYAYDDYALAQFAKALKKSADYAALSKRAKYYTHVFDPSTGFVRGKHADGSWVSPFNPDKKETYITEGTARQYTFYVPQDVPGLAKLMGGTNKLEQSLDSLFVKGEYWHGNEPGHQIPFMYNYTPSPWKTQAAVRKILAAEYSDGPGGLGGNDDAGQMSAWYMFAAMGFYPVNPVSGEYLLCSPLFDKIAITLQNGGKFEITCHKANPKSMYIHTVKLNGKTMPDNFIRYRDIMAGGRLEIFMQDKPDTN</sequence>
<dbReference type="RefSeq" id="WP_377022103.1">
    <property type="nucleotide sequence ID" value="NZ_JBHLTS010000020.1"/>
</dbReference>
<dbReference type="PANTHER" id="PTHR12143:SF43">
    <property type="entry name" value="PUTATIVE-RELATED"/>
    <property type="match status" value="1"/>
</dbReference>
<dbReference type="Proteomes" id="UP001589828">
    <property type="component" value="Unassembled WGS sequence"/>
</dbReference>
<dbReference type="Pfam" id="PF07971">
    <property type="entry name" value="Glyco_hydro_92"/>
    <property type="match status" value="1"/>
</dbReference>
<dbReference type="InterPro" id="IPR008928">
    <property type="entry name" value="6-hairpin_glycosidase_sf"/>
</dbReference>
<organism evidence="6 7">
    <name type="scientific">Mucilaginibacter angelicae</name>
    <dbReference type="NCBI Taxonomy" id="869718"/>
    <lineage>
        <taxon>Bacteria</taxon>
        <taxon>Pseudomonadati</taxon>
        <taxon>Bacteroidota</taxon>
        <taxon>Sphingobacteriia</taxon>
        <taxon>Sphingobacteriales</taxon>
        <taxon>Sphingobacteriaceae</taxon>
        <taxon>Mucilaginibacter</taxon>
    </lineage>
</organism>
<comment type="cofactor">
    <cofactor evidence="1">
        <name>Ca(2+)</name>
        <dbReference type="ChEBI" id="CHEBI:29108"/>
    </cofactor>
</comment>
<dbReference type="InterPro" id="IPR014718">
    <property type="entry name" value="GH-type_carb-bd"/>
</dbReference>
<dbReference type="Gene3D" id="1.20.1610.10">
    <property type="entry name" value="alpha-1,2-mannosidases domains"/>
    <property type="match status" value="1"/>
</dbReference>
<keyword evidence="6" id="KW-0378">Hydrolase</keyword>
<dbReference type="InterPro" id="IPR050883">
    <property type="entry name" value="PNGase"/>
</dbReference>
<evidence type="ECO:0000256" key="3">
    <source>
        <dbReference type="ARBA" id="ARBA00022837"/>
    </source>
</evidence>
<feature type="domain" description="Glycosyl hydrolase family 92" evidence="4">
    <location>
        <begin position="282"/>
        <end position="745"/>
    </location>
</feature>
<dbReference type="Gene3D" id="3.30.2080.10">
    <property type="entry name" value="GH92 mannosidase domain"/>
    <property type="match status" value="1"/>
</dbReference>
<gene>
    <name evidence="6" type="ORF">ACFFGT_08570</name>
</gene>
<dbReference type="EMBL" id="JBHLTS010000020">
    <property type="protein sequence ID" value="MFC0514250.1"/>
    <property type="molecule type" value="Genomic_DNA"/>
</dbReference>
<feature type="domain" description="Glycosyl hydrolase family 92 N-terminal" evidence="5">
    <location>
        <begin position="31"/>
        <end position="276"/>
    </location>
</feature>
<dbReference type="Gene3D" id="1.20.1050.60">
    <property type="entry name" value="alpha-1,2-mannosidase"/>
    <property type="match status" value="1"/>
</dbReference>
<evidence type="ECO:0000313" key="7">
    <source>
        <dbReference type="Proteomes" id="UP001589828"/>
    </source>
</evidence>
<evidence type="ECO:0000259" key="5">
    <source>
        <dbReference type="Pfam" id="PF17678"/>
    </source>
</evidence>
<keyword evidence="7" id="KW-1185">Reference proteome</keyword>
<dbReference type="Pfam" id="PF17678">
    <property type="entry name" value="Glyco_hydro_92N"/>
    <property type="match status" value="1"/>
</dbReference>
<keyword evidence="3" id="KW-0106">Calcium</keyword>
<dbReference type="PANTHER" id="PTHR12143">
    <property type="entry name" value="PEPTIDE N-GLYCANASE PNGASE -RELATED"/>
    <property type="match status" value="1"/>
</dbReference>
<dbReference type="Gene3D" id="2.70.98.10">
    <property type="match status" value="1"/>
</dbReference>
<accession>A0ABV6L453</accession>
<protein>
    <submittedName>
        <fullName evidence="6">GH92 family glycosyl hydrolase</fullName>
    </submittedName>
</protein>
<dbReference type="SUPFAM" id="SSF48208">
    <property type="entry name" value="Six-hairpin glycosidases"/>
    <property type="match status" value="1"/>
</dbReference>
<evidence type="ECO:0000313" key="6">
    <source>
        <dbReference type="EMBL" id="MFC0514250.1"/>
    </source>
</evidence>
<name>A0ABV6L453_9SPHI</name>
<evidence type="ECO:0000256" key="1">
    <source>
        <dbReference type="ARBA" id="ARBA00001913"/>
    </source>
</evidence>
<proteinExistence type="predicted"/>
<comment type="caution">
    <text evidence="6">The sequence shown here is derived from an EMBL/GenBank/DDBJ whole genome shotgun (WGS) entry which is preliminary data.</text>
</comment>
<evidence type="ECO:0000259" key="4">
    <source>
        <dbReference type="Pfam" id="PF07971"/>
    </source>
</evidence>
<dbReference type="InterPro" id="IPR005887">
    <property type="entry name" value="GH92_a_mannosidase_put"/>
</dbReference>
<comment type="subunit">
    <text evidence="2">Monomer.</text>
</comment>
<dbReference type="InterPro" id="IPR041371">
    <property type="entry name" value="GH92_N"/>
</dbReference>
<dbReference type="GO" id="GO:0016787">
    <property type="term" value="F:hydrolase activity"/>
    <property type="evidence" value="ECO:0007669"/>
    <property type="project" value="UniProtKB-KW"/>
</dbReference>